<keyword evidence="5" id="KW-1185">Reference proteome</keyword>
<reference evidence="4" key="2">
    <citation type="submission" date="2025-08" db="UniProtKB">
        <authorList>
            <consortium name="Ensembl"/>
        </authorList>
    </citation>
    <scope>IDENTIFICATION</scope>
</reference>
<evidence type="ECO:0000313" key="5">
    <source>
        <dbReference type="Proteomes" id="UP001501920"/>
    </source>
</evidence>
<dbReference type="PANTHER" id="PTHR23095">
    <property type="entry name" value="PARANEOPLASTIC ANTIGEN"/>
    <property type="match status" value="1"/>
</dbReference>
<dbReference type="Ensembl" id="ENSPNAT00000085897.1">
    <property type="protein sequence ID" value="ENSPNAP00000040487.1"/>
    <property type="gene ID" value="ENSPNAG00000031548.1"/>
</dbReference>
<evidence type="ECO:0000259" key="3">
    <source>
        <dbReference type="Pfam" id="PF14893"/>
    </source>
</evidence>
<feature type="coiled-coil region" evidence="1">
    <location>
        <begin position="434"/>
        <end position="461"/>
    </location>
</feature>
<feature type="region of interest" description="Disordered" evidence="2">
    <location>
        <begin position="139"/>
        <end position="158"/>
    </location>
</feature>
<dbReference type="AlphaFoldDB" id="A0AAR2IR37"/>
<accession>A0AAR2IR37</accession>
<keyword evidence="1" id="KW-0175">Coiled coil</keyword>
<sequence length="501" mass="56080">MEFIEQSGVKVPNSVIVSGIAGSSIEEEVLTFLKKYGSINRTFMVDDPTSELHSNLIVEYTYGTAMQILEPMLPHTQTLSDESNSRYCVSALANVYCQKVGGSVTQTYLGELKRVAKLSGKDFEEMLKEALAQIGESVEASELADQKRSPEQSKEYRQLGSSPLLLLDIPREPESYKTDTTPLIIPPLSPVQKVIPSLDPGAINPPEVQKLVVEHIVRSEEKSSYAHLSLRLRTFSGKNPRPYSEADYDTWRSHVDLMMNDPSVSEIEKTRKIIESLLAPATDVIRHLGPEASPTCYLQLLDSAFGLVEDGEELFARFMNTLQNMGEKPSAYLQRLQLALSLAVRAGGVSADNADKHLLKQFCRGCWENSLLVDLQLECKRDSPPPFAELLLLLRTAEDKQEAKTLRMKQHLGAVKHKASLHQHSACECDETPTNSTQGEMIELKKQVAELKSQLTLMMTKKQERKALSRTEPSKREQLKKAETQKPDHVKKECKSPTFHC</sequence>
<proteinExistence type="predicted"/>
<dbReference type="InterPro" id="IPR048270">
    <property type="entry name" value="PNMA_C"/>
</dbReference>
<protein>
    <recommendedName>
        <fullName evidence="3">Paraneoplastic antigen Ma-like C-terminal domain-containing protein</fullName>
    </recommendedName>
</protein>
<evidence type="ECO:0000313" key="4">
    <source>
        <dbReference type="Ensembl" id="ENSPNAP00000040487.1"/>
    </source>
</evidence>
<dbReference type="GeneTree" id="ENSGT01030000234522"/>
<organism evidence="4 5">
    <name type="scientific">Pygocentrus nattereri</name>
    <name type="common">Red-bellied piranha</name>
    <dbReference type="NCBI Taxonomy" id="42514"/>
    <lineage>
        <taxon>Eukaryota</taxon>
        <taxon>Metazoa</taxon>
        <taxon>Chordata</taxon>
        <taxon>Craniata</taxon>
        <taxon>Vertebrata</taxon>
        <taxon>Euteleostomi</taxon>
        <taxon>Actinopterygii</taxon>
        <taxon>Neopterygii</taxon>
        <taxon>Teleostei</taxon>
        <taxon>Ostariophysi</taxon>
        <taxon>Characiformes</taxon>
        <taxon>Characoidei</taxon>
        <taxon>Pygocentrus</taxon>
    </lineage>
</organism>
<feature type="region of interest" description="Disordered" evidence="2">
    <location>
        <begin position="462"/>
        <end position="501"/>
    </location>
</feature>
<reference evidence="4 5" key="1">
    <citation type="submission" date="2020-10" db="EMBL/GenBank/DDBJ databases">
        <title>Pygocentrus nattereri (red-bellied piranha) genome, fPygNat1, primary haplotype.</title>
        <authorList>
            <person name="Myers G."/>
            <person name="Meyer A."/>
            <person name="Karagic N."/>
            <person name="Pippel M."/>
            <person name="Winkler S."/>
            <person name="Tracey A."/>
            <person name="Wood J."/>
            <person name="Formenti G."/>
            <person name="Howe K."/>
            <person name="Fedrigo O."/>
            <person name="Jarvis E.D."/>
        </authorList>
    </citation>
    <scope>NUCLEOTIDE SEQUENCE [LARGE SCALE GENOMIC DNA]</scope>
</reference>
<evidence type="ECO:0000256" key="2">
    <source>
        <dbReference type="SAM" id="MobiDB-lite"/>
    </source>
</evidence>
<name>A0AAR2IR37_PYGNA</name>
<dbReference type="Proteomes" id="UP001501920">
    <property type="component" value="Chromosome 23"/>
</dbReference>
<feature type="compositionally biased region" description="Basic and acidic residues" evidence="2">
    <location>
        <begin position="144"/>
        <end position="157"/>
    </location>
</feature>
<evidence type="ECO:0000256" key="1">
    <source>
        <dbReference type="SAM" id="Coils"/>
    </source>
</evidence>
<dbReference type="Pfam" id="PF14893">
    <property type="entry name" value="PNMA"/>
    <property type="match status" value="1"/>
</dbReference>
<feature type="domain" description="Paraneoplastic antigen Ma-like C-terminal" evidence="3">
    <location>
        <begin position="235"/>
        <end position="391"/>
    </location>
</feature>
<dbReference type="PANTHER" id="PTHR23095:SF53">
    <property type="entry name" value="ZINC FINGER CCHC DOMAIN-CONTAINING PROTEIN 12-LIKE"/>
    <property type="match status" value="1"/>
</dbReference>
<dbReference type="InterPro" id="IPR026523">
    <property type="entry name" value="PNMA"/>
</dbReference>
<reference evidence="4" key="3">
    <citation type="submission" date="2025-09" db="UniProtKB">
        <authorList>
            <consortium name="Ensembl"/>
        </authorList>
    </citation>
    <scope>IDENTIFICATION</scope>
</reference>
<feature type="compositionally biased region" description="Basic and acidic residues" evidence="2">
    <location>
        <begin position="462"/>
        <end position="495"/>
    </location>
</feature>